<dbReference type="InterPro" id="IPR000962">
    <property type="entry name" value="Znf_DskA_TraR"/>
</dbReference>
<feature type="zinc finger region" description="dksA C4-type" evidence="4">
    <location>
        <begin position="97"/>
        <end position="121"/>
    </location>
</feature>
<organism evidence="7 8">
    <name type="scientific">candidate division Kazan bacterium GW2011_GWB1_45_10</name>
    <dbReference type="NCBI Taxonomy" id="1620411"/>
    <lineage>
        <taxon>Bacteria</taxon>
        <taxon>Bacteria division Kazan-3B-28</taxon>
    </lineage>
</organism>
<dbReference type="AlphaFoldDB" id="A0A0G1KTK4"/>
<evidence type="ECO:0000313" key="8">
    <source>
        <dbReference type="Proteomes" id="UP000033958"/>
    </source>
</evidence>
<feature type="compositionally biased region" description="Acidic residues" evidence="5">
    <location>
        <begin position="51"/>
        <end position="61"/>
    </location>
</feature>
<dbReference type="Proteomes" id="UP000033958">
    <property type="component" value="Unassembled WGS sequence"/>
</dbReference>
<dbReference type="Gene3D" id="1.20.120.910">
    <property type="entry name" value="DksA, coiled-coil domain"/>
    <property type="match status" value="1"/>
</dbReference>
<dbReference type="GO" id="GO:0008270">
    <property type="term" value="F:zinc ion binding"/>
    <property type="evidence" value="ECO:0007669"/>
    <property type="project" value="UniProtKB-KW"/>
</dbReference>
<evidence type="ECO:0000313" key="7">
    <source>
        <dbReference type="EMBL" id="KKT86835.1"/>
    </source>
</evidence>
<keyword evidence="2" id="KW-0863">Zinc-finger</keyword>
<feature type="domain" description="Zinc finger DksA/TraR C4-type" evidence="6">
    <location>
        <begin position="94"/>
        <end position="121"/>
    </location>
</feature>
<protein>
    <recommendedName>
        <fullName evidence="6">Zinc finger DksA/TraR C4-type domain-containing protein</fullName>
    </recommendedName>
</protein>
<dbReference type="Pfam" id="PF01258">
    <property type="entry name" value="zf-dskA_traR"/>
    <property type="match status" value="1"/>
</dbReference>
<dbReference type="PANTHER" id="PTHR33823">
    <property type="entry name" value="RNA POLYMERASE-BINDING TRANSCRIPTION FACTOR DKSA-RELATED"/>
    <property type="match status" value="1"/>
</dbReference>
<feature type="region of interest" description="Disordered" evidence="5">
    <location>
        <begin position="42"/>
        <end position="68"/>
    </location>
</feature>
<evidence type="ECO:0000256" key="2">
    <source>
        <dbReference type="ARBA" id="ARBA00022771"/>
    </source>
</evidence>
<reference evidence="7 8" key="1">
    <citation type="journal article" date="2015" name="Nature">
        <title>rRNA introns, odd ribosomes, and small enigmatic genomes across a large radiation of phyla.</title>
        <authorList>
            <person name="Brown C.T."/>
            <person name="Hug L.A."/>
            <person name="Thomas B.C."/>
            <person name="Sharon I."/>
            <person name="Castelle C.J."/>
            <person name="Singh A."/>
            <person name="Wilkins M.J."/>
            <person name="Williams K.H."/>
            <person name="Banfield J.F."/>
        </authorList>
    </citation>
    <scope>NUCLEOTIDE SEQUENCE [LARGE SCALE GENOMIC DNA]</scope>
</reference>
<comment type="caution">
    <text evidence="7">The sequence shown here is derived from an EMBL/GenBank/DDBJ whole genome shotgun (WGS) entry which is preliminary data.</text>
</comment>
<evidence type="ECO:0000256" key="3">
    <source>
        <dbReference type="ARBA" id="ARBA00022833"/>
    </source>
</evidence>
<dbReference type="EMBL" id="LCJZ01000015">
    <property type="protein sequence ID" value="KKT86835.1"/>
    <property type="molecule type" value="Genomic_DNA"/>
</dbReference>
<dbReference type="InterPro" id="IPR020458">
    <property type="entry name" value="Znf_DskA_TraR_CS"/>
</dbReference>
<dbReference type="PROSITE" id="PS01102">
    <property type="entry name" value="ZF_DKSA_1"/>
    <property type="match status" value="1"/>
</dbReference>
<dbReference type="SUPFAM" id="SSF57716">
    <property type="entry name" value="Glucocorticoid receptor-like (DNA-binding domain)"/>
    <property type="match status" value="1"/>
</dbReference>
<accession>A0A0G1KTK4</accession>
<dbReference type="PROSITE" id="PS51128">
    <property type="entry name" value="ZF_DKSA_2"/>
    <property type="match status" value="1"/>
</dbReference>
<proteinExistence type="predicted"/>
<evidence type="ECO:0000259" key="6">
    <source>
        <dbReference type="Pfam" id="PF01258"/>
    </source>
</evidence>
<evidence type="ECO:0000256" key="4">
    <source>
        <dbReference type="PROSITE-ProRule" id="PRU00510"/>
    </source>
</evidence>
<gene>
    <name evidence="7" type="ORF">VE97_C0015G0005</name>
</gene>
<name>A0A0G1KTK4_UNCK3</name>
<evidence type="ECO:0000256" key="5">
    <source>
        <dbReference type="SAM" id="MobiDB-lite"/>
    </source>
</evidence>
<sequence>MSHYSDEFIQSQKAALQKEQARLEEELKAVAVYDVETGQYKPKFEEFNPGDVEDSDEDSDEATTLGENTAVADELIRSLAEIKTALRDIEQDKYGFCENCGEYISEDRLAAYPAAKTCIKCE</sequence>
<keyword evidence="3" id="KW-0862">Zinc</keyword>
<evidence type="ECO:0000256" key="1">
    <source>
        <dbReference type="ARBA" id="ARBA00022723"/>
    </source>
</evidence>
<keyword evidence="1" id="KW-0479">Metal-binding</keyword>
<dbReference type="PANTHER" id="PTHR33823:SF4">
    <property type="entry name" value="GENERAL STRESS PROTEIN 16O"/>
    <property type="match status" value="1"/>
</dbReference>